<proteinExistence type="predicted"/>
<evidence type="ECO:0000313" key="2">
    <source>
        <dbReference type="EMBL" id="OCB84176.1"/>
    </source>
</evidence>
<dbReference type="OrthoDB" id="17066at2759"/>
<comment type="caution">
    <text evidence="2">The sequence shown here is derived from an EMBL/GenBank/DDBJ whole genome shotgun (WGS) entry which is preliminary data.</text>
</comment>
<feature type="compositionally biased region" description="Low complexity" evidence="1">
    <location>
        <begin position="14"/>
        <end position="33"/>
    </location>
</feature>
<gene>
    <name evidence="2" type="ORF">A7U60_g8852</name>
</gene>
<keyword evidence="3" id="KW-1185">Reference proteome</keyword>
<reference evidence="2" key="1">
    <citation type="submission" date="2016-06" db="EMBL/GenBank/DDBJ databases">
        <title>Draft Genome sequence of the fungus Inonotus baumii.</title>
        <authorList>
            <person name="Zhu H."/>
            <person name="Lin W."/>
        </authorList>
    </citation>
    <scope>NUCLEOTIDE SEQUENCE</scope>
    <source>
        <strain evidence="2">821</strain>
    </source>
</reference>
<name>A0A9Q5HQK9_SANBA</name>
<protein>
    <submittedName>
        <fullName evidence="2">Uncharacterized protein</fullName>
    </submittedName>
</protein>
<evidence type="ECO:0000313" key="3">
    <source>
        <dbReference type="Proteomes" id="UP000757232"/>
    </source>
</evidence>
<dbReference type="EMBL" id="LNZH02000216">
    <property type="protein sequence ID" value="OCB84176.1"/>
    <property type="molecule type" value="Genomic_DNA"/>
</dbReference>
<organism evidence="2 3">
    <name type="scientific">Sanghuangporus baumii</name>
    <name type="common">Phellinus baumii</name>
    <dbReference type="NCBI Taxonomy" id="108892"/>
    <lineage>
        <taxon>Eukaryota</taxon>
        <taxon>Fungi</taxon>
        <taxon>Dikarya</taxon>
        <taxon>Basidiomycota</taxon>
        <taxon>Agaricomycotina</taxon>
        <taxon>Agaricomycetes</taxon>
        <taxon>Hymenochaetales</taxon>
        <taxon>Hymenochaetaceae</taxon>
        <taxon>Sanghuangporus</taxon>
    </lineage>
</organism>
<feature type="region of interest" description="Disordered" evidence="1">
    <location>
        <begin position="1"/>
        <end position="38"/>
    </location>
</feature>
<dbReference type="Proteomes" id="UP000757232">
    <property type="component" value="Unassembled WGS sequence"/>
</dbReference>
<sequence length="233" mass="26722">MNKRLASFAGPSTPSASPVQVRQQPSSPQSPSRTTESTYHRKVRALLQDIRTITRIWDDLVKHDGLKAATLLTDTRTDLDNTLRMLSGDAQPCSRLVTPRLAIMEKCIGDLDTVILKLKRQFLKLSAVMDSLESLVSEAHKAKGWEWVETEPLWCTWTLERFATKMPDLLPPYHRSLQLQTELVDSLRSHSIAFEESRGILAKWVSQPFLEADDWVEEWEDLCAIEVDKWHRK</sequence>
<dbReference type="AlphaFoldDB" id="A0A9Q5HQK9"/>
<evidence type="ECO:0000256" key="1">
    <source>
        <dbReference type="SAM" id="MobiDB-lite"/>
    </source>
</evidence>
<accession>A0A9Q5HQK9</accession>